<feature type="transmembrane region" description="Helical" evidence="1">
    <location>
        <begin position="611"/>
        <end position="632"/>
    </location>
</feature>
<keyword evidence="1" id="KW-1133">Transmembrane helix</keyword>
<keyword evidence="1" id="KW-0472">Membrane</keyword>
<evidence type="ECO:0008006" key="4">
    <source>
        <dbReference type="Google" id="ProtNLM"/>
    </source>
</evidence>
<evidence type="ECO:0000313" key="2">
    <source>
        <dbReference type="EMBL" id="GGJ93864.1"/>
    </source>
</evidence>
<gene>
    <name evidence="2" type="ORF">GCM10011583_26650</name>
</gene>
<accession>A0ABQ2E6B5</accession>
<keyword evidence="1" id="KW-0812">Transmembrane</keyword>
<proteinExistence type="predicted"/>
<reference evidence="3" key="1">
    <citation type="journal article" date="2019" name="Int. J. Syst. Evol. Microbiol.">
        <title>The Global Catalogue of Microorganisms (GCM) 10K type strain sequencing project: providing services to taxonomists for standard genome sequencing and annotation.</title>
        <authorList>
            <consortium name="The Broad Institute Genomics Platform"/>
            <consortium name="The Broad Institute Genome Sequencing Center for Infectious Disease"/>
            <person name="Wu L."/>
            <person name="Ma J."/>
        </authorList>
    </citation>
    <scope>NUCLEOTIDE SEQUENCE [LARGE SCALE GENOMIC DNA]</scope>
    <source>
        <strain evidence="3">CGMCC 4.7275</strain>
    </source>
</reference>
<feature type="transmembrane region" description="Helical" evidence="1">
    <location>
        <begin position="586"/>
        <end position="605"/>
    </location>
</feature>
<dbReference type="EMBL" id="BMMV01000007">
    <property type="protein sequence ID" value="GGJ93864.1"/>
    <property type="molecule type" value="Genomic_DNA"/>
</dbReference>
<keyword evidence="3" id="KW-1185">Reference proteome</keyword>
<evidence type="ECO:0000256" key="1">
    <source>
        <dbReference type="SAM" id="Phobius"/>
    </source>
</evidence>
<evidence type="ECO:0000313" key="3">
    <source>
        <dbReference type="Proteomes" id="UP000660265"/>
    </source>
</evidence>
<protein>
    <recommendedName>
        <fullName evidence="4">DUF4034 domain-containing protein</fullName>
    </recommendedName>
</protein>
<sequence length="642" mass="69144">MAATSHSLQWMTVTMTATLRTLITLPRMLRHGAAVGAHLPPDASVVLDPPTPELRTALTAAYAGDHAPARDLLAATRLGAEWERRGGYVPRLAESALHSPGWLDAWLAESPRDPDALLVKAEHRVQQAWEIRTGARASDVSPDQFRAFFALLDDAVPVISAATELNPTDPVPWQVALTHARGSQAPRAVFDAYWAEATARAPHHYGCHLSALQYLCDKWYGSHEEMFDFAERAAAEALPGSKLNALPLLAAVEYDVVADGAPSEGGGPIDRSRIHAALRRAQELSDAYPHDDPEVAGVRNHLALMLILADRHGEALEQFRAVGVHATEYPWAYLGDARGEFLDFRAGVRMQVAARVPFFSRPKPYESQAGPSAVSPSSPSVPYCLALVAAPPHAVVDAALMCGVPLRIAPAPGRSSYVELAADPDPGVRATLLGEDRLTSAADNITTGEPWPALILRRTGDRWGFTLLQGGKKVADHNWDPAAPVPDHATVTATAAALAEAYGVKDTRPLTNLLRGSDAPARRQSALVAALGLPPIPPGFGTRDEILTTLPDAQILARRGFLAGILDTLSGDPAGRPPLPRRRRWWALRITALLLFTPVTAYAWWSPDIGWLRASLSTIATCYVAGQLAGAWRRRRGRVGKG</sequence>
<organism evidence="2 3">
    <name type="scientific">Streptomyces camponoticapitis</name>
    <dbReference type="NCBI Taxonomy" id="1616125"/>
    <lineage>
        <taxon>Bacteria</taxon>
        <taxon>Bacillati</taxon>
        <taxon>Actinomycetota</taxon>
        <taxon>Actinomycetes</taxon>
        <taxon>Kitasatosporales</taxon>
        <taxon>Streptomycetaceae</taxon>
        <taxon>Streptomyces</taxon>
    </lineage>
</organism>
<name>A0ABQ2E6B5_9ACTN</name>
<dbReference type="Proteomes" id="UP000660265">
    <property type="component" value="Unassembled WGS sequence"/>
</dbReference>
<comment type="caution">
    <text evidence="2">The sequence shown here is derived from an EMBL/GenBank/DDBJ whole genome shotgun (WGS) entry which is preliminary data.</text>
</comment>